<dbReference type="InterPro" id="IPR032675">
    <property type="entry name" value="LRR_dom_sf"/>
</dbReference>
<proteinExistence type="predicted"/>
<gene>
    <name evidence="3" type="ORF">VFH_VI149560</name>
</gene>
<dbReference type="Pfam" id="PF00646">
    <property type="entry name" value="F-box"/>
    <property type="match status" value="1"/>
</dbReference>
<feature type="domain" description="F-box" evidence="1">
    <location>
        <begin position="13"/>
        <end position="43"/>
    </location>
</feature>
<evidence type="ECO:0000313" key="3">
    <source>
        <dbReference type="EMBL" id="CAI8618986.1"/>
    </source>
</evidence>
<feature type="domain" description="At1g61320/AtMIF1 LRR" evidence="2">
    <location>
        <begin position="92"/>
        <end position="268"/>
    </location>
</feature>
<name>A0AAV1B942_VICFA</name>
<evidence type="ECO:0008006" key="5">
    <source>
        <dbReference type="Google" id="ProtNLM"/>
    </source>
</evidence>
<keyword evidence="4" id="KW-1185">Reference proteome</keyword>
<dbReference type="Gene3D" id="3.80.10.10">
    <property type="entry name" value="Ribonuclease Inhibitor"/>
    <property type="match status" value="1"/>
</dbReference>
<dbReference type="InterPro" id="IPR036047">
    <property type="entry name" value="F-box-like_dom_sf"/>
</dbReference>
<organism evidence="3 4">
    <name type="scientific">Vicia faba</name>
    <name type="common">Broad bean</name>
    <name type="synonym">Faba vulgaris</name>
    <dbReference type="NCBI Taxonomy" id="3906"/>
    <lineage>
        <taxon>Eukaryota</taxon>
        <taxon>Viridiplantae</taxon>
        <taxon>Streptophyta</taxon>
        <taxon>Embryophyta</taxon>
        <taxon>Tracheophyta</taxon>
        <taxon>Spermatophyta</taxon>
        <taxon>Magnoliopsida</taxon>
        <taxon>eudicotyledons</taxon>
        <taxon>Gunneridae</taxon>
        <taxon>Pentapetalae</taxon>
        <taxon>rosids</taxon>
        <taxon>fabids</taxon>
        <taxon>Fabales</taxon>
        <taxon>Fabaceae</taxon>
        <taxon>Papilionoideae</taxon>
        <taxon>50 kb inversion clade</taxon>
        <taxon>NPAAA clade</taxon>
        <taxon>Hologalegina</taxon>
        <taxon>IRL clade</taxon>
        <taxon>Fabeae</taxon>
        <taxon>Vicia</taxon>
    </lineage>
</organism>
<dbReference type="InterPro" id="IPR055357">
    <property type="entry name" value="LRR_At1g61320_AtMIF1"/>
</dbReference>
<dbReference type="SUPFAM" id="SSF52047">
    <property type="entry name" value="RNI-like"/>
    <property type="match status" value="1"/>
</dbReference>
<accession>A0AAV1B942</accession>
<dbReference type="InterPro" id="IPR001810">
    <property type="entry name" value="F-box_dom"/>
</dbReference>
<dbReference type="PANTHER" id="PTHR34145">
    <property type="entry name" value="OS02G0105600 PROTEIN"/>
    <property type="match status" value="1"/>
</dbReference>
<dbReference type="Pfam" id="PF23622">
    <property type="entry name" value="LRR_At1g61320_AtMIF1"/>
    <property type="match status" value="2"/>
</dbReference>
<dbReference type="AlphaFoldDB" id="A0AAV1B942"/>
<sequence length="590" mass="68895">MNGVKKLKSESTELPDCVISHIFSMLSLKNLVKTSALSKQWYREWGFRKDLNFDLQNLFDFNTIPDLPITLPLFQRFQCQFATRFDYFMQKYPGVIIRSIRVNFPLGADHSYAIDRLIRKGLLKGANRIELLFANETHFQINQFRFVFPFLFGSNSLTYLHLQNCCIEATMDFSGLKNLRTLVLHQVPVKQNVLQDLCLNCIHLENFTLNECTFISDLRITSSMLLHLNINCGRIITNRNIDIIAPKLLSIEYSSDCFYHLRIVNIKAHMLSKFSYRSINIFNIVDFSGLKNVTTIVFDGIRECLQCHVISHLFSKCLQLEDVTFKECNIKCDMKIIGAKLCRLRIIDCPYKNHCSYKIDIDALNLSSFEYMGHTFMRPIISLKAPKLSKVFWDVGPRMEDIYNFDTIARLHLLQDLTMNMGRPQISELRKDLVRLQHLTQLKLFIVGAYKPDMDYFWILDIAMASPHLKTLSLTIQNEHTEISHMVESQRQRREYVRFIHNGLKYVELHGCVCSIDVIELASHLLRSATLLKQITLSSCHNYYIGAGRWNMDSHGCCWFERNVIHEHLKDEVNEHCQLIILQSRVIYLY</sequence>
<evidence type="ECO:0000259" key="2">
    <source>
        <dbReference type="Pfam" id="PF23622"/>
    </source>
</evidence>
<protein>
    <recommendedName>
        <fullName evidence="5">F-box domain-containing protein</fullName>
    </recommendedName>
</protein>
<evidence type="ECO:0000259" key="1">
    <source>
        <dbReference type="Pfam" id="PF00646"/>
    </source>
</evidence>
<reference evidence="3 4" key="1">
    <citation type="submission" date="2023-01" db="EMBL/GenBank/DDBJ databases">
        <authorList>
            <person name="Kreplak J."/>
        </authorList>
    </citation>
    <scope>NUCLEOTIDE SEQUENCE [LARGE SCALE GENOMIC DNA]</scope>
</reference>
<dbReference type="InterPro" id="IPR053772">
    <property type="entry name" value="At1g61320/At1g61330-like"/>
</dbReference>
<evidence type="ECO:0000313" key="4">
    <source>
        <dbReference type="Proteomes" id="UP001157006"/>
    </source>
</evidence>
<dbReference type="PANTHER" id="PTHR34145:SF28">
    <property type="entry name" value="F-BOX DOMAIN-CONTAINING PROTEIN"/>
    <property type="match status" value="1"/>
</dbReference>
<dbReference type="SUPFAM" id="SSF81383">
    <property type="entry name" value="F-box domain"/>
    <property type="match status" value="1"/>
</dbReference>
<dbReference type="Proteomes" id="UP001157006">
    <property type="component" value="Chromosome 6"/>
</dbReference>
<feature type="domain" description="At1g61320/AtMIF1 LRR" evidence="2">
    <location>
        <begin position="310"/>
        <end position="567"/>
    </location>
</feature>
<dbReference type="EMBL" id="OX451741">
    <property type="protein sequence ID" value="CAI8618986.1"/>
    <property type="molecule type" value="Genomic_DNA"/>
</dbReference>
<dbReference type="Gene3D" id="1.20.1280.50">
    <property type="match status" value="1"/>
</dbReference>